<evidence type="ECO:0000313" key="16">
    <source>
        <dbReference type="Proteomes" id="UP000230046"/>
    </source>
</evidence>
<reference evidence="6 16" key="4">
    <citation type="submission" date="2017-11" db="EMBL/GenBank/DDBJ databases">
        <title>Genome sequencing of Prevotella intermedia KCOM 1653.</title>
        <authorList>
            <person name="Kook J.-K."/>
            <person name="Park S.-N."/>
            <person name="Lim Y.K."/>
        </authorList>
    </citation>
    <scope>NUCLEOTIDE SEQUENCE [LARGE SCALE GENOMIC DNA]</scope>
    <source>
        <strain evidence="6 16">KCOM 1653</strain>
    </source>
</reference>
<evidence type="ECO:0000313" key="7">
    <source>
        <dbReference type="EMBL" id="PIN27617.1"/>
    </source>
</evidence>
<evidence type="ECO:0000313" key="14">
    <source>
        <dbReference type="Proteomes" id="UP000229111"/>
    </source>
</evidence>
<dbReference type="PATRIC" id="fig|28131.4.peg.506"/>
<dbReference type="Proteomes" id="UP000230500">
    <property type="component" value="Unassembled WGS sequence"/>
</dbReference>
<dbReference type="EMBL" id="PENH01000002">
    <property type="protein sequence ID" value="PJI24065.1"/>
    <property type="molecule type" value="Genomic_DNA"/>
</dbReference>
<dbReference type="RefSeq" id="WP_014708557.1">
    <property type="nucleotide sequence ID" value="NZ_AP014598.1"/>
</dbReference>
<evidence type="ECO:0000313" key="9">
    <source>
        <dbReference type="EMBL" id="PJI24065.1"/>
    </source>
</evidence>
<reference evidence="5 14" key="3">
    <citation type="submission" date="2017-11" db="EMBL/GenBank/DDBJ databases">
        <title>Genome sequencing of Prevotella intermedia KCOM 1101.</title>
        <authorList>
            <person name="Kook J.-K."/>
            <person name="Park S.-N."/>
            <person name="Lim Y.K."/>
        </authorList>
    </citation>
    <scope>NUCLEOTIDE SEQUENCE [LARGE SCALE GENOMIC DNA]</scope>
    <source>
        <strain evidence="5 14">KCOM 1101</strain>
    </source>
</reference>
<evidence type="ECO:0000313" key="10">
    <source>
        <dbReference type="EMBL" id="PJI26008.1"/>
    </source>
</evidence>
<protein>
    <submittedName>
        <fullName evidence="6">DUF4492 domain-containing protein</fullName>
    </submittedName>
</protein>
<dbReference type="OMA" id="YDGFRSM"/>
<keyword evidence="1" id="KW-0472">Membrane</keyword>
<dbReference type="InterPro" id="IPR027853">
    <property type="entry name" value="DUF4492"/>
</dbReference>
<evidence type="ECO:0000313" key="4">
    <source>
        <dbReference type="EMBL" id="BAU19254.1"/>
    </source>
</evidence>
<dbReference type="GeneID" id="34517294"/>
<reference evidence="8 13" key="7">
    <citation type="submission" date="2017-11" db="EMBL/GenBank/DDBJ databases">
        <title>Genome sequencing of Prevotella intermedia KCOM 2698.</title>
        <authorList>
            <person name="Kook J.-K."/>
            <person name="Park S.-N."/>
            <person name="Lim Y.K."/>
        </authorList>
    </citation>
    <scope>NUCLEOTIDE SEQUENCE [LARGE SCALE GENOMIC DNA]</scope>
    <source>
        <strain evidence="8 13">KCOM 2698</strain>
    </source>
</reference>
<keyword evidence="1" id="KW-1133">Transmembrane helix</keyword>
<evidence type="ECO:0000313" key="5">
    <source>
        <dbReference type="EMBL" id="PIK17475.1"/>
    </source>
</evidence>
<dbReference type="EMBL" id="PEKN01000002">
    <property type="protein sequence ID" value="PIK19738.1"/>
    <property type="molecule type" value="Genomic_DNA"/>
</dbReference>
<dbReference type="EMBL" id="PENG01000003">
    <property type="protein sequence ID" value="PJI26008.1"/>
    <property type="molecule type" value="Genomic_DNA"/>
</dbReference>
<evidence type="ECO:0000313" key="15">
    <source>
        <dbReference type="Proteomes" id="UP000229884"/>
    </source>
</evidence>
<name>A0A0H5B7V1_PREIN</name>
<reference evidence="9 19" key="9">
    <citation type="submission" date="2017-11" db="EMBL/GenBank/DDBJ databases">
        <title>Genome sequencing of Prevotella intermedia KCOM 2833.</title>
        <authorList>
            <person name="Kook J.-K."/>
            <person name="Park S.-N."/>
            <person name="Lim Y.K."/>
        </authorList>
    </citation>
    <scope>NUCLEOTIDE SEQUENCE [LARGE SCALE GENOMIC DNA]</scope>
    <source>
        <strain evidence="9 19">KCOM 2833</strain>
    </source>
</reference>
<sequence length="72" mass="8716">MNKKGFLYKVFDLYYDGFRSMTLGKTLWLVILVKLFIMFFILKLFFFPNFIKENAKKGNEAKFVETEMLKRN</sequence>
<dbReference type="Proteomes" id="UP000229102">
    <property type="component" value="Unassembled WGS sequence"/>
</dbReference>
<evidence type="ECO:0000313" key="18">
    <source>
        <dbReference type="Proteomes" id="UP000230742"/>
    </source>
</evidence>
<reference evidence="10 15" key="8">
    <citation type="submission" date="2017-11" db="EMBL/GenBank/DDBJ databases">
        <title>Genome sequencing of Prevotella intermedia KCOM 2832.</title>
        <authorList>
            <person name="Kook J.-K."/>
            <person name="Park S.-N."/>
            <person name="Lim Y.K."/>
        </authorList>
    </citation>
    <scope>NUCLEOTIDE SEQUENCE [LARGE SCALE GENOMIC DNA]</scope>
    <source>
        <strain evidence="10 15">KCOM 2832</strain>
    </source>
</reference>
<gene>
    <name evidence="5" type="ORF">CTI16_10835</name>
    <name evidence="6" type="ORF">CTI18_12780</name>
    <name evidence="2" type="ORF">CTM46_10640</name>
    <name evidence="8" type="ORF">CTM53_11805</name>
    <name evidence="10" type="ORF">CTM58_13370</name>
    <name evidence="9" type="ORF">CTM59_07855</name>
    <name evidence="7" type="ORF">CUC04_09670</name>
    <name evidence="3" type="ORF">PI172_2402</name>
    <name evidence="4" type="ORF">PIOMA14_II_0750</name>
</gene>
<evidence type="ECO:0000313" key="6">
    <source>
        <dbReference type="EMBL" id="PIK19738.1"/>
    </source>
</evidence>
<evidence type="ECO:0000313" key="8">
    <source>
        <dbReference type="EMBL" id="PJI19226.1"/>
    </source>
</evidence>
<dbReference type="Pfam" id="PF14899">
    <property type="entry name" value="DUF4492"/>
    <property type="match status" value="1"/>
</dbReference>
<dbReference type="EMBL" id="AP014598">
    <property type="protein sequence ID" value="BAU19254.1"/>
    <property type="molecule type" value="Genomic_DNA"/>
</dbReference>
<reference evidence="3 11" key="1">
    <citation type="submission" date="2015-07" db="EMBL/GenBank/DDBJ databases">
        <title>Complete genome sequence of Prevotella intermedia strain 17-2.</title>
        <authorList>
            <person name="Nambu T."/>
        </authorList>
    </citation>
    <scope>NUCLEOTIDE SEQUENCE [LARGE SCALE GENOMIC DNA]</scope>
    <source>
        <strain evidence="3 11">17-2</strain>
    </source>
</reference>
<dbReference type="Proteomes" id="UP000067008">
    <property type="component" value="Chromosome 1"/>
</dbReference>
<reference evidence="2 18" key="5">
    <citation type="submission" date="2017-11" db="EMBL/GenBank/DDBJ databases">
        <title>Genome sequencing of Prevotella intermedia KCOM 1949.</title>
        <authorList>
            <person name="Kook J.-K."/>
            <person name="Park S.-N."/>
            <person name="Lim Y.K."/>
        </authorList>
    </citation>
    <scope>NUCLEOTIDE SEQUENCE [LARGE SCALE GENOMIC DNA]</scope>
    <source>
        <strain evidence="2 18">KCOM 1949</strain>
    </source>
</reference>
<reference evidence="4 12" key="2">
    <citation type="journal article" date="2016" name="DNA Res.">
        <title>The complete genome sequencing of Prevotella intermedia strain OMA14 and a subsequent fine-scale, intra-species genomic comparison reveal an unusual amplification of conjugative and mobile transposons and identify a novel Prevotella-lineage-specific repeat.</title>
        <authorList>
            <person name="Naito M."/>
            <person name="Ogura Y."/>
            <person name="Itoh T."/>
            <person name="Shoji M."/>
            <person name="Okamoto M."/>
            <person name="Hayashi T."/>
            <person name="Nakayama K."/>
        </authorList>
    </citation>
    <scope>NUCLEOTIDE SEQUENCE [LARGE SCALE GENOMIC DNA]</scope>
    <source>
        <strain evidence="4 12">OMA14</strain>
    </source>
</reference>
<evidence type="ECO:0000313" key="19">
    <source>
        <dbReference type="Proteomes" id="UP000231201"/>
    </source>
</evidence>
<evidence type="ECO:0000313" key="11">
    <source>
        <dbReference type="Proteomes" id="UP000067008"/>
    </source>
</evidence>
<dbReference type="Proteomes" id="UP000217431">
    <property type="component" value="Chromosome II"/>
</dbReference>
<dbReference type="EMBL" id="PENF01000002">
    <property type="protein sequence ID" value="PJI19226.1"/>
    <property type="molecule type" value="Genomic_DNA"/>
</dbReference>
<evidence type="ECO:0000256" key="1">
    <source>
        <dbReference type="SAM" id="Phobius"/>
    </source>
</evidence>
<dbReference type="AlphaFoldDB" id="A0A0H5B7V1"/>
<dbReference type="EMBL" id="CP024728">
    <property type="protein sequence ID" value="ATV31960.1"/>
    <property type="molecule type" value="Genomic_DNA"/>
</dbReference>
<evidence type="ECO:0000313" key="12">
    <source>
        <dbReference type="Proteomes" id="UP000217431"/>
    </source>
</evidence>
<evidence type="ECO:0000313" key="17">
    <source>
        <dbReference type="Proteomes" id="UP000230500"/>
    </source>
</evidence>
<evidence type="ECO:0000313" key="13">
    <source>
        <dbReference type="Proteomes" id="UP000229102"/>
    </source>
</evidence>
<reference evidence="7 17" key="6">
    <citation type="submission" date="2017-11" db="EMBL/GenBank/DDBJ databases">
        <title>Genome sequencing of Prevotella intermedia KCOM 2069.</title>
        <authorList>
            <person name="Kook J.-K."/>
            <person name="Park S.-N."/>
            <person name="Lim Y.K."/>
        </authorList>
    </citation>
    <scope>NUCLEOTIDE SEQUENCE [LARGE SCALE GENOMIC DNA]</scope>
    <source>
        <strain evidence="7 17">KCOM 2069</strain>
    </source>
</reference>
<dbReference type="STRING" id="28131.BWX40_11710"/>
<feature type="transmembrane region" description="Helical" evidence="1">
    <location>
        <begin position="27"/>
        <end position="47"/>
    </location>
</feature>
<dbReference type="Proteomes" id="UP000230046">
    <property type="component" value="Unassembled WGS sequence"/>
</dbReference>
<dbReference type="Proteomes" id="UP000231201">
    <property type="component" value="Unassembled WGS sequence"/>
</dbReference>
<dbReference type="Proteomes" id="UP000230742">
    <property type="component" value="Chromosome 2"/>
</dbReference>
<dbReference type="Proteomes" id="UP000229884">
    <property type="component" value="Unassembled WGS sequence"/>
</dbReference>
<dbReference type="Proteomes" id="UP000229111">
    <property type="component" value="Unassembled WGS sequence"/>
</dbReference>
<evidence type="ECO:0000313" key="3">
    <source>
        <dbReference type="EMBL" id="BAR97130.1"/>
    </source>
</evidence>
<evidence type="ECO:0000313" key="2">
    <source>
        <dbReference type="EMBL" id="ATV31960.1"/>
    </source>
</evidence>
<dbReference type="EMBL" id="PEKM01000002">
    <property type="protein sequence ID" value="PIK17475.1"/>
    <property type="molecule type" value="Genomic_DNA"/>
</dbReference>
<dbReference type="EMBL" id="AP014926">
    <property type="protein sequence ID" value="BAR97130.1"/>
    <property type="molecule type" value="Genomic_DNA"/>
</dbReference>
<keyword evidence="1" id="KW-0812">Transmembrane</keyword>
<proteinExistence type="predicted"/>
<accession>A0A0H5B7V1</accession>
<organism evidence="6 16">
    <name type="scientific">Prevotella intermedia</name>
    <dbReference type="NCBI Taxonomy" id="28131"/>
    <lineage>
        <taxon>Bacteria</taxon>
        <taxon>Pseudomonadati</taxon>
        <taxon>Bacteroidota</taxon>
        <taxon>Bacteroidia</taxon>
        <taxon>Bacteroidales</taxon>
        <taxon>Prevotellaceae</taxon>
        <taxon>Prevotella</taxon>
    </lineage>
</organism>
<dbReference type="EMBL" id="PESN01000002">
    <property type="protein sequence ID" value="PIN27617.1"/>
    <property type="molecule type" value="Genomic_DNA"/>
</dbReference>